<comment type="caution">
    <text evidence="6">The sequence shown here is derived from an EMBL/GenBank/DDBJ whole genome shotgun (WGS) entry which is preliminary data.</text>
</comment>
<dbReference type="PATRIC" id="fig|1125702.3.peg.1076"/>
<dbReference type="InterPro" id="IPR058792">
    <property type="entry name" value="Beta-barrel_RND_2"/>
</dbReference>
<dbReference type="SUPFAM" id="SSF111369">
    <property type="entry name" value="HlyD-like secretion proteins"/>
    <property type="match status" value="1"/>
</dbReference>
<dbReference type="Gene3D" id="2.40.420.20">
    <property type="match status" value="1"/>
</dbReference>
<keyword evidence="2" id="KW-0812">Transmembrane</keyword>
<dbReference type="Pfam" id="PF25989">
    <property type="entry name" value="YknX_C"/>
    <property type="match status" value="1"/>
</dbReference>
<dbReference type="HOGENOM" id="CLU_018816_1_2_12"/>
<dbReference type="PANTHER" id="PTHR30469:SF36">
    <property type="entry name" value="BLL3903 PROTEIN"/>
    <property type="match status" value="1"/>
</dbReference>
<dbReference type="Gene3D" id="2.40.50.100">
    <property type="match status" value="1"/>
</dbReference>
<evidence type="ECO:0000259" key="5">
    <source>
        <dbReference type="Pfam" id="PF25989"/>
    </source>
</evidence>
<dbReference type="Pfam" id="PF25954">
    <property type="entry name" value="Beta-barrel_RND_2"/>
    <property type="match status" value="1"/>
</dbReference>
<name>S3LC49_9SPIR</name>
<dbReference type="EMBL" id="ATFC01000007">
    <property type="protein sequence ID" value="EPF47215.1"/>
    <property type="molecule type" value="Genomic_DNA"/>
</dbReference>
<gene>
    <name evidence="6" type="ORF">HMPREF1222_01037</name>
</gene>
<dbReference type="RefSeq" id="WP_016518501.1">
    <property type="nucleotide sequence ID" value="NZ_KE332512.1"/>
</dbReference>
<dbReference type="InterPro" id="IPR058625">
    <property type="entry name" value="MdtA-like_BSH"/>
</dbReference>
<keyword evidence="2" id="KW-0472">Membrane</keyword>
<dbReference type="InterPro" id="IPR058637">
    <property type="entry name" value="YknX-like_C"/>
</dbReference>
<feature type="transmembrane region" description="Helical" evidence="2">
    <location>
        <begin position="6"/>
        <end position="26"/>
    </location>
</feature>
<dbReference type="GO" id="GO:0015562">
    <property type="term" value="F:efflux transmembrane transporter activity"/>
    <property type="evidence" value="ECO:0007669"/>
    <property type="project" value="TreeGrafter"/>
</dbReference>
<reference evidence="6 7" key="1">
    <citation type="submission" date="2013-04" db="EMBL/GenBank/DDBJ databases">
        <title>The Genome Sequence of Treponema vincentii F0403.</title>
        <authorList>
            <consortium name="The Broad Institute Genomics Platform"/>
            <person name="Earl A."/>
            <person name="Ward D."/>
            <person name="Feldgarden M."/>
            <person name="Gevers D."/>
            <person name="Leonetti C."/>
            <person name="Izard J."/>
            <person name="Walker B."/>
            <person name="Young S."/>
            <person name="Zeng Q."/>
            <person name="Gargeya S."/>
            <person name="Fitzgerald M."/>
            <person name="Haas B."/>
            <person name="Abouelleil A."/>
            <person name="Allen A.W."/>
            <person name="Alvarado L."/>
            <person name="Arachchi H.M."/>
            <person name="Berlin A.M."/>
            <person name="Chapman S.B."/>
            <person name="Gainer-Dewar J."/>
            <person name="Goldberg J."/>
            <person name="Griggs A."/>
            <person name="Gujja S."/>
            <person name="Hansen M."/>
            <person name="Howarth C."/>
            <person name="Imamovic A."/>
            <person name="Ireland A."/>
            <person name="Larimer J."/>
            <person name="McCowan C."/>
            <person name="Murphy C."/>
            <person name="Pearson M."/>
            <person name="Poon T.W."/>
            <person name="Priest M."/>
            <person name="Roberts A."/>
            <person name="Saif S."/>
            <person name="Shea T."/>
            <person name="Sisk P."/>
            <person name="Sykes S."/>
            <person name="Wortman J."/>
            <person name="Nusbaum C."/>
            <person name="Birren B."/>
        </authorList>
    </citation>
    <scope>NUCLEOTIDE SEQUENCE [LARGE SCALE GENOMIC DNA]</scope>
    <source>
        <strain evidence="6 7">F0403</strain>
    </source>
</reference>
<dbReference type="GO" id="GO:1990281">
    <property type="term" value="C:efflux pump complex"/>
    <property type="evidence" value="ECO:0007669"/>
    <property type="project" value="TreeGrafter"/>
</dbReference>
<dbReference type="NCBIfam" id="TIGR01730">
    <property type="entry name" value="RND_mfp"/>
    <property type="match status" value="1"/>
</dbReference>
<sequence length="321" mass="34012">MKLNKITRRIILVAVVIAIIVIIAILPKNKGSMSGGNGGMPGGNMQGGDAAETVYSVTTQVLAKTDLQEYLTMNGNVQANSTISVYPGIGGKITRVYVTLGSVVRRGDKLAEIDPSTPGTYYEISPVYAPISGTITALPLTVGTSVNTNTAVAQIGNIRELQIKAMVPERDISVLKTDLKAQVSLVAYKNQTFDAHVIRVSPIVDEVSRTKEIYLAFDTIDPKINAGMYAKIKLLTVLHKGALCLPIDAIQTLDGTNFVYVVQSDSTVTVRNVDIGVNVDGIVEIVNGLSVGDKIVVDGTQNLSEGAHIKETAATDTASAL</sequence>
<accession>S3LC49</accession>
<dbReference type="Pfam" id="PF25917">
    <property type="entry name" value="BSH_RND"/>
    <property type="match status" value="1"/>
</dbReference>
<keyword evidence="2" id="KW-1133">Transmembrane helix</keyword>
<dbReference type="PANTHER" id="PTHR30469">
    <property type="entry name" value="MULTIDRUG RESISTANCE PROTEIN MDTA"/>
    <property type="match status" value="1"/>
</dbReference>
<evidence type="ECO:0000256" key="1">
    <source>
        <dbReference type="ARBA" id="ARBA00009477"/>
    </source>
</evidence>
<dbReference type="Gene3D" id="2.40.30.170">
    <property type="match status" value="1"/>
</dbReference>
<dbReference type="Proteomes" id="UP000014605">
    <property type="component" value="Unassembled WGS sequence"/>
</dbReference>
<evidence type="ECO:0000259" key="3">
    <source>
        <dbReference type="Pfam" id="PF25917"/>
    </source>
</evidence>
<dbReference type="AlphaFoldDB" id="S3LC49"/>
<dbReference type="GeneID" id="301461214"/>
<proteinExistence type="inferred from homology"/>
<feature type="domain" description="CusB-like beta-barrel" evidence="4">
    <location>
        <begin position="163"/>
        <end position="234"/>
    </location>
</feature>
<evidence type="ECO:0000256" key="2">
    <source>
        <dbReference type="SAM" id="Phobius"/>
    </source>
</evidence>
<evidence type="ECO:0000259" key="4">
    <source>
        <dbReference type="Pfam" id="PF25954"/>
    </source>
</evidence>
<keyword evidence="7" id="KW-1185">Reference proteome</keyword>
<evidence type="ECO:0000313" key="6">
    <source>
        <dbReference type="EMBL" id="EPF47215.1"/>
    </source>
</evidence>
<dbReference type="InterPro" id="IPR006143">
    <property type="entry name" value="RND_pump_MFP"/>
</dbReference>
<organism evidence="6 7">
    <name type="scientific">Treponema vincentii F0403</name>
    <dbReference type="NCBI Taxonomy" id="1125702"/>
    <lineage>
        <taxon>Bacteria</taxon>
        <taxon>Pseudomonadati</taxon>
        <taxon>Spirochaetota</taxon>
        <taxon>Spirochaetia</taxon>
        <taxon>Spirochaetales</taxon>
        <taxon>Treponemataceae</taxon>
        <taxon>Treponema</taxon>
    </lineage>
</organism>
<feature type="domain" description="YknX-like C-terminal permuted SH3-like" evidence="5">
    <location>
        <begin position="243"/>
        <end position="310"/>
    </location>
</feature>
<protein>
    <submittedName>
        <fullName evidence="6">Efflux transporter, RND family, MFP subunit</fullName>
    </submittedName>
</protein>
<comment type="similarity">
    <text evidence="1">Belongs to the membrane fusion protein (MFP) (TC 8.A.1) family.</text>
</comment>
<feature type="domain" description="Multidrug resistance protein MdtA-like barrel-sandwich hybrid" evidence="3">
    <location>
        <begin position="82"/>
        <end position="152"/>
    </location>
</feature>
<evidence type="ECO:0000313" key="7">
    <source>
        <dbReference type="Proteomes" id="UP000014605"/>
    </source>
</evidence>